<evidence type="ECO:0000256" key="1">
    <source>
        <dbReference type="SAM" id="MobiDB-lite"/>
    </source>
</evidence>
<dbReference type="AlphaFoldDB" id="A0A8H7EJQ3"/>
<evidence type="ECO:0000313" key="3">
    <source>
        <dbReference type="Proteomes" id="UP000605846"/>
    </source>
</evidence>
<dbReference type="EMBL" id="JABAYA010000478">
    <property type="protein sequence ID" value="KAF7720613.1"/>
    <property type="molecule type" value="Genomic_DNA"/>
</dbReference>
<feature type="compositionally biased region" description="Polar residues" evidence="1">
    <location>
        <begin position="55"/>
        <end position="69"/>
    </location>
</feature>
<gene>
    <name evidence="2" type="ORF">EC973_006932</name>
</gene>
<comment type="caution">
    <text evidence="2">The sequence shown here is derived from an EMBL/GenBank/DDBJ whole genome shotgun (WGS) entry which is preliminary data.</text>
</comment>
<evidence type="ECO:0000313" key="2">
    <source>
        <dbReference type="EMBL" id="KAF7720613.1"/>
    </source>
</evidence>
<feature type="non-terminal residue" evidence="2">
    <location>
        <position position="69"/>
    </location>
</feature>
<dbReference type="Proteomes" id="UP000605846">
    <property type="component" value="Unassembled WGS sequence"/>
</dbReference>
<accession>A0A8H7EJQ3</accession>
<name>A0A8H7EJQ3_9FUNG</name>
<organism evidence="2 3">
    <name type="scientific">Apophysomyces ossiformis</name>
    <dbReference type="NCBI Taxonomy" id="679940"/>
    <lineage>
        <taxon>Eukaryota</taxon>
        <taxon>Fungi</taxon>
        <taxon>Fungi incertae sedis</taxon>
        <taxon>Mucoromycota</taxon>
        <taxon>Mucoromycotina</taxon>
        <taxon>Mucoromycetes</taxon>
        <taxon>Mucorales</taxon>
        <taxon>Mucorineae</taxon>
        <taxon>Mucoraceae</taxon>
        <taxon>Apophysomyces</taxon>
    </lineage>
</organism>
<keyword evidence="3" id="KW-1185">Reference proteome</keyword>
<sequence length="69" mass="7588">MAACAQAFYAELYILETVDSNAVQSIVSNILSASRLSVEDQEHLTQAWTEDEISQGLSRTPPWSSLSID</sequence>
<protein>
    <submittedName>
        <fullName evidence="2">Uncharacterized protein</fullName>
    </submittedName>
</protein>
<dbReference type="OrthoDB" id="5598377at2759"/>
<proteinExistence type="predicted"/>
<feature type="region of interest" description="Disordered" evidence="1">
    <location>
        <begin position="49"/>
        <end position="69"/>
    </location>
</feature>
<reference evidence="2" key="1">
    <citation type="submission" date="2020-01" db="EMBL/GenBank/DDBJ databases">
        <title>Genome Sequencing of Three Apophysomyces-Like Fungal Strains Confirms a Novel Fungal Genus in the Mucoromycota with divergent Burkholderia-like Endosymbiotic Bacteria.</title>
        <authorList>
            <person name="Stajich J.E."/>
            <person name="Macias A.M."/>
            <person name="Carter-House D."/>
            <person name="Lovett B."/>
            <person name="Kasson L.R."/>
            <person name="Berry K."/>
            <person name="Grigoriev I."/>
            <person name="Chang Y."/>
            <person name="Spatafora J."/>
            <person name="Kasson M.T."/>
        </authorList>
    </citation>
    <scope>NUCLEOTIDE SEQUENCE</scope>
    <source>
        <strain evidence="2">NRRL A-21654</strain>
    </source>
</reference>